<dbReference type="EMBL" id="KN836010">
    <property type="protein sequence ID" value="KIK33154.1"/>
    <property type="molecule type" value="Genomic_DNA"/>
</dbReference>
<dbReference type="Proteomes" id="UP000054485">
    <property type="component" value="Unassembled WGS sequence"/>
</dbReference>
<keyword evidence="3" id="KW-1185">Reference proteome</keyword>
<sequence length="132" mass="14511">SYFLQCVPVTENHAVVVTVEEERDAQEGEVLAVTRSKAKAMSPIELNEPQTHAPQPIVTPPSKHAESTTTENPKSPAFRYESKAAAPDSAQRVFKTILETVVPHLTISDLLAISPELRKEAVEHCHTHRVPA</sequence>
<evidence type="ECO:0000313" key="3">
    <source>
        <dbReference type="Proteomes" id="UP000054485"/>
    </source>
</evidence>
<reference evidence="3" key="2">
    <citation type="submission" date="2015-01" db="EMBL/GenBank/DDBJ databases">
        <title>Evolutionary Origins and Diversification of the Mycorrhizal Mutualists.</title>
        <authorList>
            <consortium name="DOE Joint Genome Institute"/>
            <consortium name="Mycorrhizal Genomics Consortium"/>
            <person name="Kohler A."/>
            <person name="Kuo A."/>
            <person name="Nagy L.G."/>
            <person name="Floudas D."/>
            <person name="Copeland A."/>
            <person name="Barry K.W."/>
            <person name="Cichocki N."/>
            <person name="Veneault-Fourrey C."/>
            <person name="LaButti K."/>
            <person name="Lindquist E.A."/>
            <person name="Lipzen A."/>
            <person name="Lundell T."/>
            <person name="Morin E."/>
            <person name="Murat C."/>
            <person name="Riley R."/>
            <person name="Ohm R."/>
            <person name="Sun H."/>
            <person name="Tunlid A."/>
            <person name="Henrissat B."/>
            <person name="Grigoriev I.V."/>
            <person name="Hibbett D.S."/>
            <person name="Martin F."/>
        </authorList>
    </citation>
    <scope>NUCLEOTIDE SEQUENCE [LARGE SCALE GENOMIC DNA]</scope>
    <source>
        <strain evidence="3">UH-Slu-Lm8-n1</strain>
    </source>
</reference>
<feature type="non-terminal residue" evidence="2">
    <location>
        <position position="1"/>
    </location>
</feature>
<dbReference type="AlphaFoldDB" id="A0A0D0A4H4"/>
<feature type="region of interest" description="Disordered" evidence="1">
    <location>
        <begin position="41"/>
        <end position="87"/>
    </location>
</feature>
<name>A0A0D0A4H4_9AGAM</name>
<protein>
    <submittedName>
        <fullName evidence="2">Uncharacterized protein</fullName>
    </submittedName>
</protein>
<feature type="non-terminal residue" evidence="2">
    <location>
        <position position="132"/>
    </location>
</feature>
<dbReference type="HOGENOM" id="CLU_1922206_0_0_1"/>
<accession>A0A0D0A4H4</accession>
<organism evidence="2 3">
    <name type="scientific">Suillus luteus UH-Slu-Lm8-n1</name>
    <dbReference type="NCBI Taxonomy" id="930992"/>
    <lineage>
        <taxon>Eukaryota</taxon>
        <taxon>Fungi</taxon>
        <taxon>Dikarya</taxon>
        <taxon>Basidiomycota</taxon>
        <taxon>Agaricomycotina</taxon>
        <taxon>Agaricomycetes</taxon>
        <taxon>Agaricomycetidae</taxon>
        <taxon>Boletales</taxon>
        <taxon>Suillineae</taxon>
        <taxon>Suillaceae</taxon>
        <taxon>Suillus</taxon>
    </lineage>
</organism>
<dbReference type="InParanoid" id="A0A0D0A4H4"/>
<gene>
    <name evidence="2" type="ORF">CY34DRAFT_29325</name>
</gene>
<dbReference type="OrthoDB" id="2690433at2759"/>
<proteinExistence type="predicted"/>
<evidence type="ECO:0000256" key="1">
    <source>
        <dbReference type="SAM" id="MobiDB-lite"/>
    </source>
</evidence>
<evidence type="ECO:0000313" key="2">
    <source>
        <dbReference type="EMBL" id="KIK33154.1"/>
    </source>
</evidence>
<reference evidence="2 3" key="1">
    <citation type="submission" date="2014-04" db="EMBL/GenBank/DDBJ databases">
        <authorList>
            <consortium name="DOE Joint Genome Institute"/>
            <person name="Kuo A."/>
            <person name="Ruytinx J."/>
            <person name="Rineau F."/>
            <person name="Colpaert J."/>
            <person name="Kohler A."/>
            <person name="Nagy L.G."/>
            <person name="Floudas D."/>
            <person name="Copeland A."/>
            <person name="Barry K.W."/>
            <person name="Cichocki N."/>
            <person name="Veneault-Fourrey C."/>
            <person name="LaButti K."/>
            <person name="Lindquist E.A."/>
            <person name="Lipzen A."/>
            <person name="Lundell T."/>
            <person name="Morin E."/>
            <person name="Murat C."/>
            <person name="Sun H."/>
            <person name="Tunlid A."/>
            <person name="Henrissat B."/>
            <person name="Grigoriev I.V."/>
            <person name="Hibbett D.S."/>
            <person name="Martin F."/>
            <person name="Nordberg H.P."/>
            <person name="Cantor M.N."/>
            <person name="Hua S.X."/>
        </authorList>
    </citation>
    <scope>NUCLEOTIDE SEQUENCE [LARGE SCALE GENOMIC DNA]</scope>
    <source>
        <strain evidence="2 3">UH-Slu-Lm8-n1</strain>
    </source>
</reference>